<evidence type="ECO:0000313" key="2">
    <source>
        <dbReference type="Proteomes" id="UP000660801"/>
    </source>
</evidence>
<comment type="caution">
    <text evidence="1">The sequence shown here is derived from an EMBL/GenBank/DDBJ whole genome shotgun (WGS) entry which is preliminary data.</text>
</comment>
<proteinExistence type="predicted"/>
<reference evidence="1" key="1">
    <citation type="journal article" date="2014" name="Int. J. Syst. Evol. Microbiol.">
        <title>Complete genome sequence of Corynebacterium casei LMG S-19264T (=DSM 44701T), isolated from a smear-ripened cheese.</title>
        <authorList>
            <consortium name="US DOE Joint Genome Institute (JGI-PGF)"/>
            <person name="Walter F."/>
            <person name="Albersmeier A."/>
            <person name="Kalinowski J."/>
            <person name="Ruckert C."/>
        </authorList>
    </citation>
    <scope>NUCLEOTIDE SEQUENCE</scope>
    <source>
        <strain evidence="1">CGMCC 1.15533</strain>
    </source>
</reference>
<gene>
    <name evidence="1" type="ORF">GCM10011510_11930</name>
</gene>
<dbReference type="AlphaFoldDB" id="A0A917EEK3"/>
<dbReference type="Proteomes" id="UP000660801">
    <property type="component" value="Unassembled WGS sequence"/>
</dbReference>
<dbReference type="EMBL" id="BMJN01000018">
    <property type="protein sequence ID" value="GGE32235.1"/>
    <property type="molecule type" value="Genomic_DNA"/>
</dbReference>
<keyword evidence="2" id="KW-1185">Reference proteome</keyword>
<sequence>MADTGYCNSFDEMMTEEFQCPGDISKKSKEAGKLFPSEGIVDRTLNHSRQLAKDVEKSVSSEVAFVK</sequence>
<accession>A0A917EEK3</accession>
<reference evidence="1" key="2">
    <citation type="submission" date="2020-09" db="EMBL/GenBank/DDBJ databases">
        <authorList>
            <person name="Sun Q."/>
            <person name="Zhou Y."/>
        </authorList>
    </citation>
    <scope>NUCLEOTIDE SEQUENCE</scope>
    <source>
        <strain evidence="1">CGMCC 1.15533</strain>
    </source>
</reference>
<name>A0A917EEK3_9STRE</name>
<organism evidence="1 2">
    <name type="scientific">Streptococcus himalayensis</name>
    <dbReference type="NCBI Taxonomy" id="1888195"/>
    <lineage>
        <taxon>Bacteria</taxon>
        <taxon>Bacillati</taxon>
        <taxon>Bacillota</taxon>
        <taxon>Bacilli</taxon>
        <taxon>Lactobacillales</taxon>
        <taxon>Streptococcaceae</taxon>
        <taxon>Streptococcus</taxon>
    </lineage>
</organism>
<evidence type="ECO:0000313" key="1">
    <source>
        <dbReference type="EMBL" id="GGE32235.1"/>
    </source>
</evidence>
<protein>
    <submittedName>
        <fullName evidence="1">Uncharacterized protein</fullName>
    </submittedName>
</protein>